<evidence type="ECO:0000256" key="1">
    <source>
        <dbReference type="SAM" id="Phobius"/>
    </source>
</evidence>
<accession>A0ABV9AH67</accession>
<keyword evidence="3" id="KW-1185">Reference proteome</keyword>
<feature type="transmembrane region" description="Helical" evidence="1">
    <location>
        <begin position="32"/>
        <end position="53"/>
    </location>
</feature>
<name>A0ABV9AH67_9ACTN</name>
<keyword evidence="1" id="KW-0812">Transmembrane</keyword>
<dbReference type="RefSeq" id="WP_381182224.1">
    <property type="nucleotide sequence ID" value="NZ_JBHSFK010000003.1"/>
</dbReference>
<gene>
    <name evidence="2" type="ORF">ACFPIH_06735</name>
</gene>
<protein>
    <submittedName>
        <fullName evidence="2">Uncharacterized protein</fullName>
    </submittedName>
</protein>
<feature type="transmembrane region" description="Helical" evidence="1">
    <location>
        <begin position="199"/>
        <end position="220"/>
    </location>
</feature>
<dbReference type="Proteomes" id="UP001595839">
    <property type="component" value="Unassembled WGS sequence"/>
</dbReference>
<evidence type="ECO:0000313" key="2">
    <source>
        <dbReference type="EMBL" id="MFC4499222.1"/>
    </source>
</evidence>
<evidence type="ECO:0000313" key="3">
    <source>
        <dbReference type="Proteomes" id="UP001595839"/>
    </source>
</evidence>
<dbReference type="EMBL" id="JBHSFK010000003">
    <property type="protein sequence ID" value="MFC4499222.1"/>
    <property type="molecule type" value="Genomic_DNA"/>
</dbReference>
<sequence length="329" mass="36196">MRRVAYVFGALAAAGAGTYLIIYLYRWQWQRAVICGVLLLVVEVLLFGIVLLGRLSRIEERLRESDRRQRERDARQEDVVARLRQAPRERAEVRFRWLEDPADRTYVFVPVLMVTGVLLSGLAWVVQKIASATAKPAERRLAGRLAVLSAPPDPSWSYDPVTNPYGPAHLDDGPALVDDLPQTVSRASRASRTSRRRTARVAVVGVVGAALTAALVAGLADLTQTRGEERNFNEATSLVVQVDMRGPDATDARRSLAAEQIWERCRDSTSVPLRHTTLGALGDGVFAGVVRPALTAHDRMRLRGCLEDATLDRTHLTVVGIGDADSDDD</sequence>
<keyword evidence="1" id="KW-0472">Membrane</keyword>
<reference evidence="3" key="1">
    <citation type="journal article" date="2019" name="Int. J. Syst. Evol. Microbiol.">
        <title>The Global Catalogue of Microorganisms (GCM) 10K type strain sequencing project: providing services to taxonomists for standard genome sequencing and annotation.</title>
        <authorList>
            <consortium name="The Broad Institute Genomics Platform"/>
            <consortium name="The Broad Institute Genome Sequencing Center for Infectious Disease"/>
            <person name="Wu L."/>
            <person name="Ma J."/>
        </authorList>
    </citation>
    <scope>NUCLEOTIDE SEQUENCE [LARGE SCALE GENOMIC DNA]</scope>
    <source>
        <strain evidence="3">CGMCC 4.7177</strain>
    </source>
</reference>
<keyword evidence="1" id="KW-1133">Transmembrane helix</keyword>
<proteinExistence type="predicted"/>
<feature type="transmembrane region" description="Helical" evidence="1">
    <location>
        <begin position="6"/>
        <end position="25"/>
    </location>
</feature>
<organism evidence="2 3">
    <name type="scientific">Streptomyces vulcanius</name>
    <dbReference type="NCBI Taxonomy" id="1441876"/>
    <lineage>
        <taxon>Bacteria</taxon>
        <taxon>Bacillati</taxon>
        <taxon>Actinomycetota</taxon>
        <taxon>Actinomycetes</taxon>
        <taxon>Kitasatosporales</taxon>
        <taxon>Streptomycetaceae</taxon>
        <taxon>Streptomyces</taxon>
    </lineage>
</organism>
<feature type="transmembrane region" description="Helical" evidence="1">
    <location>
        <begin position="106"/>
        <end position="126"/>
    </location>
</feature>
<comment type="caution">
    <text evidence="2">The sequence shown here is derived from an EMBL/GenBank/DDBJ whole genome shotgun (WGS) entry which is preliminary data.</text>
</comment>